<sequence length="146" mass="17560">MGSALFWFENWMGLGDLYFITLPHFVCDEPIHNVYDVVEDGAWDVEKLLEILPEYIDVHILNNVKPPGVQGEIDKPYWMLKTKGEFSVRSAWEYVRRRKEPMNSYKKMWIKGLPFKISFFMWKVWRNKLPLDEFMRRLGYLMASRC</sequence>
<protein>
    <submittedName>
        <fullName evidence="2">Uncharacterized protein LOC142180139</fullName>
    </submittedName>
</protein>
<reference evidence="1" key="1">
    <citation type="journal article" date="2014" name="Nat. Commun.">
        <title>The tobacco genome sequence and its comparison with those of tomato and potato.</title>
        <authorList>
            <person name="Sierro N."/>
            <person name="Battey J.N."/>
            <person name="Ouadi S."/>
            <person name="Bakaher N."/>
            <person name="Bovet L."/>
            <person name="Willig A."/>
            <person name="Goepfert S."/>
            <person name="Peitsch M.C."/>
            <person name="Ivanov N.V."/>
        </authorList>
    </citation>
    <scope>NUCLEOTIDE SEQUENCE [LARGE SCALE GENOMIC DNA]</scope>
</reference>
<accession>A0AC58UCF4</accession>
<organism evidence="1 2">
    <name type="scientific">Nicotiana tabacum</name>
    <name type="common">Common tobacco</name>
    <dbReference type="NCBI Taxonomy" id="4097"/>
    <lineage>
        <taxon>Eukaryota</taxon>
        <taxon>Viridiplantae</taxon>
        <taxon>Streptophyta</taxon>
        <taxon>Embryophyta</taxon>
        <taxon>Tracheophyta</taxon>
        <taxon>Spermatophyta</taxon>
        <taxon>Magnoliopsida</taxon>
        <taxon>eudicotyledons</taxon>
        <taxon>Gunneridae</taxon>
        <taxon>Pentapetalae</taxon>
        <taxon>asterids</taxon>
        <taxon>lamiids</taxon>
        <taxon>Solanales</taxon>
        <taxon>Solanaceae</taxon>
        <taxon>Nicotianoideae</taxon>
        <taxon>Nicotianeae</taxon>
        <taxon>Nicotiana</taxon>
    </lineage>
</organism>
<evidence type="ECO:0000313" key="1">
    <source>
        <dbReference type="Proteomes" id="UP000790787"/>
    </source>
</evidence>
<evidence type="ECO:0000313" key="2">
    <source>
        <dbReference type="RefSeq" id="XP_075107168.1"/>
    </source>
</evidence>
<dbReference type="Proteomes" id="UP000790787">
    <property type="component" value="Chromosome 4"/>
</dbReference>
<name>A0AC58UCF4_TOBAC</name>
<reference evidence="2" key="2">
    <citation type="submission" date="2025-08" db="UniProtKB">
        <authorList>
            <consortium name="RefSeq"/>
        </authorList>
    </citation>
    <scope>IDENTIFICATION</scope>
    <source>
        <tissue evidence="2">Leaf</tissue>
    </source>
</reference>
<gene>
    <name evidence="2" type="primary">LOC142180139</name>
</gene>
<keyword evidence="1" id="KW-1185">Reference proteome</keyword>
<proteinExistence type="predicted"/>
<dbReference type="RefSeq" id="XP_075107168.1">
    <property type="nucleotide sequence ID" value="XM_075251067.1"/>
</dbReference>